<dbReference type="SUPFAM" id="SSF103481">
    <property type="entry name" value="Multidrug resistance efflux transporter EmrE"/>
    <property type="match status" value="2"/>
</dbReference>
<dbReference type="Proteomes" id="UP001254257">
    <property type="component" value="Unassembled WGS sequence"/>
</dbReference>
<feature type="transmembrane region" description="Helical" evidence="6">
    <location>
        <begin position="207"/>
        <end position="225"/>
    </location>
</feature>
<dbReference type="PANTHER" id="PTHR32322">
    <property type="entry name" value="INNER MEMBRANE TRANSPORTER"/>
    <property type="match status" value="1"/>
</dbReference>
<accession>A0ABU3S7Y7</accession>
<feature type="transmembrane region" description="Helical" evidence="6">
    <location>
        <begin position="92"/>
        <end position="111"/>
    </location>
</feature>
<keyword evidence="9" id="KW-1185">Reference proteome</keyword>
<evidence type="ECO:0000313" key="8">
    <source>
        <dbReference type="EMBL" id="MDU0340906.1"/>
    </source>
</evidence>
<reference evidence="8 9" key="1">
    <citation type="submission" date="2023-09" db="EMBL/GenBank/DDBJ databases">
        <title>Whole genome shotgun sequencing (WGS) of Bosea sp. ZW T0_25, isolated from stored onions (Allium cepa).</title>
        <authorList>
            <person name="Stoll D.A."/>
            <person name="Huch M."/>
        </authorList>
    </citation>
    <scope>NUCLEOTIDE SEQUENCE [LARGE SCALE GENOMIC DNA]</scope>
    <source>
        <strain evidence="8 9">ZW T0_25</strain>
    </source>
</reference>
<evidence type="ECO:0000256" key="4">
    <source>
        <dbReference type="ARBA" id="ARBA00022989"/>
    </source>
</evidence>
<feature type="domain" description="EamA" evidence="7">
    <location>
        <begin position="9"/>
        <end position="135"/>
    </location>
</feature>
<evidence type="ECO:0000259" key="7">
    <source>
        <dbReference type="Pfam" id="PF00892"/>
    </source>
</evidence>
<gene>
    <name evidence="8" type="ORF">RKE40_13470</name>
</gene>
<evidence type="ECO:0000256" key="3">
    <source>
        <dbReference type="ARBA" id="ARBA00022692"/>
    </source>
</evidence>
<dbReference type="InterPro" id="IPR000620">
    <property type="entry name" value="EamA_dom"/>
</dbReference>
<dbReference type="EMBL" id="JAWDID010000017">
    <property type="protein sequence ID" value="MDU0340906.1"/>
    <property type="molecule type" value="Genomic_DNA"/>
</dbReference>
<feature type="transmembrane region" description="Helical" evidence="6">
    <location>
        <begin position="176"/>
        <end position="195"/>
    </location>
</feature>
<proteinExistence type="inferred from homology"/>
<evidence type="ECO:0000256" key="5">
    <source>
        <dbReference type="ARBA" id="ARBA00023136"/>
    </source>
</evidence>
<feature type="transmembrane region" description="Helical" evidence="6">
    <location>
        <begin position="261"/>
        <end position="280"/>
    </location>
</feature>
<evidence type="ECO:0000313" key="9">
    <source>
        <dbReference type="Proteomes" id="UP001254257"/>
    </source>
</evidence>
<evidence type="ECO:0000256" key="1">
    <source>
        <dbReference type="ARBA" id="ARBA00004141"/>
    </source>
</evidence>
<feature type="transmembrane region" description="Helical" evidence="6">
    <location>
        <begin position="118"/>
        <end position="136"/>
    </location>
</feature>
<comment type="caution">
    <text evidence="8">The sequence shown here is derived from an EMBL/GenBank/DDBJ whole genome shotgun (WGS) entry which is preliminary data.</text>
</comment>
<feature type="transmembrane region" description="Helical" evidence="6">
    <location>
        <begin position="37"/>
        <end position="54"/>
    </location>
</feature>
<feature type="transmembrane region" description="Helical" evidence="6">
    <location>
        <begin position="142"/>
        <end position="164"/>
    </location>
</feature>
<evidence type="ECO:0000256" key="2">
    <source>
        <dbReference type="ARBA" id="ARBA00007362"/>
    </source>
</evidence>
<dbReference type="InterPro" id="IPR050638">
    <property type="entry name" value="AA-Vitamin_Transporters"/>
</dbReference>
<feature type="domain" description="EamA" evidence="7">
    <location>
        <begin position="145"/>
        <end position="275"/>
    </location>
</feature>
<protein>
    <submittedName>
        <fullName evidence="8">EamA family transporter</fullName>
    </submittedName>
</protein>
<comment type="similarity">
    <text evidence="2">Belongs to the EamA transporter family.</text>
</comment>
<keyword evidence="5 6" id="KW-0472">Membrane</keyword>
<keyword evidence="3 6" id="KW-0812">Transmembrane</keyword>
<feature type="transmembrane region" description="Helical" evidence="6">
    <location>
        <begin position="232"/>
        <end position="255"/>
    </location>
</feature>
<dbReference type="RefSeq" id="WP_316018743.1">
    <property type="nucleotide sequence ID" value="NZ_JAWDID010000017.1"/>
</dbReference>
<dbReference type="InterPro" id="IPR037185">
    <property type="entry name" value="EmrE-like"/>
</dbReference>
<comment type="subcellular location">
    <subcellularLocation>
        <location evidence="1">Membrane</location>
        <topology evidence="1">Multi-pass membrane protein</topology>
    </subcellularLocation>
</comment>
<dbReference type="PANTHER" id="PTHR32322:SF2">
    <property type="entry name" value="EAMA DOMAIN-CONTAINING PROTEIN"/>
    <property type="match status" value="1"/>
</dbReference>
<sequence>MADSKTRILFATILAPILWGSTYVVFTQTLPVEHPLLVGALRALPAGILLMLLGPGLPPRDKLLPLAIIGFANIGLFFGMLFLSAARLPGGLAATLGSMQPLLVAFLAWPLLLRRPRLGQVLAALAGTAGVGLLVIDDTVKLDAIGVAAALVGAASMATGTVLIERSGKVGTPLALAAWQLTLGGLLLLPVALMVEGLPPVPTMGNLVGLTYLVVIGTALAYWLWVRGIAAIGTGVAFLSLLSPLVATFLGAALLNEWFNAQQWLGIAIIFGSTVAGILLSRPKPAEAAAPAQAATPKRLISQCNS</sequence>
<keyword evidence="4 6" id="KW-1133">Transmembrane helix</keyword>
<feature type="transmembrane region" description="Helical" evidence="6">
    <location>
        <begin position="66"/>
        <end position="86"/>
    </location>
</feature>
<name>A0ABU3S7Y7_9HYPH</name>
<organism evidence="8 9">
    <name type="scientific">Bosea rubneri</name>
    <dbReference type="NCBI Taxonomy" id="3075434"/>
    <lineage>
        <taxon>Bacteria</taxon>
        <taxon>Pseudomonadati</taxon>
        <taxon>Pseudomonadota</taxon>
        <taxon>Alphaproteobacteria</taxon>
        <taxon>Hyphomicrobiales</taxon>
        <taxon>Boseaceae</taxon>
        <taxon>Bosea</taxon>
    </lineage>
</organism>
<dbReference type="Pfam" id="PF00892">
    <property type="entry name" value="EamA"/>
    <property type="match status" value="2"/>
</dbReference>
<evidence type="ECO:0000256" key="6">
    <source>
        <dbReference type="SAM" id="Phobius"/>
    </source>
</evidence>